<evidence type="ECO:0000256" key="2">
    <source>
        <dbReference type="ARBA" id="ARBA00011901"/>
    </source>
</evidence>
<evidence type="ECO:0000256" key="4">
    <source>
        <dbReference type="ARBA" id="ARBA00023316"/>
    </source>
</evidence>
<dbReference type="Gene3D" id="3.40.80.10">
    <property type="entry name" value="Peptidoglycan recognition protein-like"/>
    <property type="match status" value="1"/>
</dbReference>
<proteinExistence type="predicted"/>
<evidence type="ECO:0000259" key="5">
    <source>
        <dbReference type="SMART" id="SM00644"/>
    </source>
</evidence>
<dbReference type="PANTHER" id="PTHR30417:SF1">
    <property type="entry name" value="N-ACETYLMURAMOYL-L-ALANINE AMIDASE AMID"/>
    <property type="match status" value="1"/>
</dbReference>
<sequence>MKIINYYLKNNDCYKLAKKITPKGIILHSVGCSQEEPTVFCKSFDKPNLQKCVHAFVGAGVVYQTLPLDYKAWHCGLGSRGSYNSSHIGIEMCEPNTIKYTSSNSFIDIDPIRSKAFIAGTLNTAIEYIVYLCNILSIDPSKSGSILSHHEAYLQGYATNHSDPEHLLNYAGISMDTIRQRIIHSHKNNINMDKNINVFDKTDDKIKCKEQDYKNYLSDQIKKAKDKFDLYINDEYKDADMINVDGFVYVRLRDMTGKYIGVDFDKQKNIITLSTKAK</sequence>
<dbReference type="EMBL" id="MBEW02000018">
    <property type="protein sequence ID" value="RDY20855.1"/>
    <property type="molecule type" value="Genomic_DNA"/>
</dbReference>
<dbReference type="SUPFAM" id="SSF55846">
    <property type="entry name" value="N-acetylmuramoyl-L-alanine amidase-like"/>
    <property type="match status" value="1"/>
</dbReference>
<reference evidence="6 7" key="1">
    <citation type="journal article" date="2016" name="Genome Announc.">
        <title>Draft Genome Sequence of Criibacterium bergeronii gen. nov., sp. nov., Strain CCRI-22567T, Isolated from a Vaginal Sample from a Woman with Bacterial Vaginosis.</title>
        <authorList>
            <person name="Maheux A.F."/>
            <person name="Berube E."/>
            <person name="Boudreau D.K."/>
            <person name="Raymond F."/>
            <person name="Corbeil J."/>
            <person name="Roy P.H."/>
            <person name="Boissinot M."/>
            <person name="Omar R.F."/>
        </authorList>
    </citation>
    <scope>NUCLEOTIDE SEQUENCE [LARGE SCALE GENOMIC DNA]</scope>
    <source>
        <strain evidence="6 7">CCRI-22567</strain>
    </source>
</reference>
<keyword evidence="4" id="KW-0961">Cell wall biogenesis/degradation</keyword>
<evidence type="ECO:0000256" key="1">
    <source>
        <dbReference type="ARBA" id="ARBA00001561"/>
    </source>
</evidence>
<gene>
    <name evidence="6" type="ORF">BBG48_007670</name>
</gene>
<evidence type="ECO:0000313" key="6">
    <source>
        <dbReference type="EMBL" id="RDY20855.1"/>
    </source>
</evidence>
<dbReference type="STRING" id="1871336.BBG48_04485"/>
<dbReference type="AlphaFoldDB" id="A0A371IK38"/>
<dbReference type="Proteomes" id="UP000093352">
    <property type="component" value="Unassembled WGS sequence"/>
</dbReference>
<dbReference type="PANTHER" id="PTHR30417">
    <property type="entry name" value="N-ACETYLMURAMOYL-L-ALANINE AMIDASE AMID"/>
    <property type="match status" value="1"/>
</dbReference>
<name>A0A371IK38_9FIRM</name>
<dbReference type="InterPro" id="IPR051206">
    <property type="entry name" value="NAMLAA_amidase_2"/>
</dbReference>
<evidence type="ECO:0000256" key="3">
    <source>
        <dbReference type="ARBA" id="ARBA00022801"/>
    </source>
</evidence>
<dbReference type="GO" id="GO:0009253">
    <property type="term" value="P:peptidoglycan catabolic process"/>
    <property type="evidence" value="ECO:0007669"/>
    <property type="project" value="InterPro"/>
</dbReference>
<dbReference type="InterPro" id="IPR036505">
    <property type="entry name" value="Amidase/PGRP_sf"/>
</dbReference>
<keyword evidence="7" id="KW-1185">Reference proteome</keyword>
<protein>
    <recommendedName>
        <fullName evidence="2">N-acetylmuramoyl-L-alanine amidase</fullName>
        <ecNumber evidence="2">3.5.1.28</ecNumber>
    </recommendedName>
</protein>
<dbReference type="CDD" id="cd06583">
    <property type="entry name" value="PGRP"/>
    <property type="match status" value="1"/>
</dbReference>
<evidence type="ECO:0000313" key="7">
    <source>
        <dbReference type="Proteomes" id="UP000093352"/>
    </source>
</evidence>
<dbReference type="Pfam" id="PF01510">
    <property type="entry name" value="Amidase_2"/>
    <property type="match status" value="1"/>
</dbReference>
<dbReference type="RefSeq" id="WP_068913878.1">
    <property type="nucleotide sequence ID" value="NZ_MBEW02000018.1"/>
</dbReference>
<dbReference type="InterPro" id="IPR002502">
    <property type="entry name" value="Amidase_domain"/>
</dbReference>
<organism evidence="6 7">
    <name type="scientific">Criibacterium bergeronii</name>
    <dbReference type="NCBI Taxonomy" id="1871336"/>
    <lineage>
        <taxon>Bacteria</taxon>
        <taxon>Bacillati</taxon>
        <taxon>Bacillota</taxon>
        <taxon>Clostridia</taxon>
        <taxon>Peptostreptococcales</taxon>
        <taxon>Filifactoraceae</taxon>
        <taxon>Criibacterium</taxon>
    </lineage>
</organism>
<accession>A0A371IK38</accession>
<feature type="domain" description="N-acetylmuramoyl-L-alanine amidase" evidence="5">
    <location>
        <begin position="11"/>
        <end position="165"/>
    </location>
</feature>
<dbReference type="GO" id="GO:0009254">
    <property type="term" value="P:peptidoglycan turnover"/>
    <property type="evidence" value="ECO:0007669"/>
    <property type="project" value="TreeGrafter"/>
</dbReference>
<keyword evidence="3" id="KW-0378">Hydrolase</keyword>
<dbReference type="EC" id="3.5.1.28" evidence="2"/>
<dbReference type="GO" id="GO:0071555">
    <property type="term" value="P:cell wall organization"/>
    <property type="evidence" value="ECO:0007669"/>
    <property type="project" value="UniProtKB-KW"/>
</dbReference>
<comment type="catalytic activity">
    <reaction evidence="1">
        <text>Hydrolyzes the link between N-acetylmuramoyl residues and L-amino acid residues in certain cell-wall glycopeptides.</text>
        <dbReference type="EC" id="3.5.1.28"/>
    </reaction>
</comment>
<dbReference type="GO" id="GO:0008745">
    <property type="term" value="F:N-acetylmuramoyl-L-alanine amidase activity"/>
    <property type="evidence" value="ECO:0007669"/>
    <property type="project" value="UniProtKB-EC"/>
</dbReference>
<comment type="caution">
    <text evidence="6">The sequence shown here is derived from an EMBL/GenBank/DDBJ whole genome shotgun (WGS) entry which is preliminary data.</text>
</comment>
<dbReference type="SMART" id="SM00644">
    <property type="entry name" value="Ami_2"/>
    <property type="match status" value="1"/>
</dbReference>